<organism evidence="2 3">
    <name type="scientific">Adonisia turfae CCMR0081</name>
    <dbReference type="NCBI Taxonomy" id="2292702"/>
    <lineage>
        <taxon>Bacteria</taxon>
        <taxon>Bacillati</taxon>
        <taxon>Cyanobacteriota</taxon>
        <taxon>Adonisia</taxon>
        <taxon>Adonisia turfae</taxon>
    </lineage>
</organism>
<dbReference type="Pfam" id="PF13414">
    <property type="entry name" value="TPR_11"/>
    <property type="match status" value="1"/>
</dbReference>
<dbReference type="Gene3D" id="1.25.40.10">
    <property type="entry name" value="Tetratricopeptide repeat domain"/>
    <property type="match status" value="1"/>
</dbReference>
<evidence type="ECO:0000259" key="1">
    <source>
        <dbReference type="Pfam" id="PF04151"/>
    </source>
</evidence>
<comment type="caution">
    <text evidence="2">The sequence shown here is derived from an EMBL/GenBank/DDBJ whole genome shotgun (WGS) entry which is preliminary data.</text>
</comment>
<accession>A0A6M0RI45</accession>
<reference evidence="2 3" key="1">
    <citation type="journal article" date="2020" name="Microb. Ecol.">
        <title>Ecogenomics of the Marine Benthic Filamentous Cyanobacterium Adonisia.</title>
        <authorList>
            <person name="Walter J.M."/>
            <person name="Coutinho F.H."/>
            <person name="Leomil L."/>
            <person name="Hargreaves P.I."/>
            <person name="Campeao M.E."/>
            <person name="Vieira V.V."/>
            <person name="Silva B.S."/>
            <person name="Fistarol G.O."/>
            <person name="Salomon P.S."/>
            <person name="Sawabe T."/>
            <person name="Mino S."/>
            <person name="Hosokawa M."/>
            <person name="Miyashita H."/>
            <person name="Maruyama F."/>
            <person name="van Verk M.C."/>
            <person name="Dutilh B.E."/>
            <person name="Thompson C.C."/>
            <person name="Thompson F.L."/>
        </authorList>
    </citation>
    <scope>NUCLEOTIDE SEQUENCE [LARGE SCALE GENOMIC DNA]</scope>
    <source>
        <strain evidence="2 3">CCMR0081</strain>
    </source>
</reference>
<keyword evidence="3" id="KW-1185">Reference proteome</keyword>
<feature type="domain" description="Peptidase C-terminal archaeal/bacterial" evidence="1">
    <location>
        <begin position="67"/>
        <end position="128"/>
    </location>
</feature>
<dbReference type="SUPFAM" id="SSF48452">
    <property type="entry name" value="TPR-like"/>
    <property type="match status" value="1"/>
</dbReference>
<name>A0A6M0RI45_9CYAN</name>
<dbReference type="InterPro" id="IPR011990">
    <property type="entry name" value="TPR-like_helical_dom_sf"/>
</dbReference>
<dbReference type="Pfam" id="PF04151">
    <property type="entry name" value="PPC"/>
    <property type="match status" value="1"/>
</dbReference>
<gene>
    <name evidence="2" type="ORF">DXZ20_09735</name>
</gene>
<dbReference type="Proteomes" id="UP000481033">
    <property type="component" value="Unassembled WGS sequence"/>
</dbReference>
<dbReference type="AlphaFoldDB" id="A0A6M0RI45"/>
<protein>
    <submittedName>
        <fullName evidence="2">Tetratricopeptide repeat protein</fullName>
    </submittedName>
</protein>
<dbReference type="EMBL" id="QXHD01000004">
    <property type="protein sequence ID" value="NEZ55947.1"/>
    <property type="molecule type" value="Genomic_DNA"/>
</dbReference>
<evidence type="ECO:0000313" key="2">
    <source>
        <dbReference type="EMBL" id="NEZ55947.1"/>
    </source>
</evidence>
<dbReference type="InterPro" id="IPR007280">
    <property type="entry name" value="Peptidase_C_arc/bac"/>
</dbReference>
<proteinExistence type="predicted"/>
<evidence type="ECO:0000313" key="3">
    <source>
        <dbReference type="Proteomes" id="UP000481033"/>
    </source>
</evidence>
<dbReference type="RefSeq" id="WP_163664404.1">
    <property type="nucleotide sequence ID" value="NZ_QXHD01000004.1"/>
</dbReference>
<dbReference type="Gene3D" id="2.60.120.380">
    <property type="match status" value="1"/>
</dbReference>
<sequence length="266" mass="28747">MPSFFILSLMGRQIHRESSGRLGRLLKLAQRAIYAGTALVVCTAVATPVAAQTLLDEQQVEFQPQQDTYTFTAEAGQAIIIEMVSEEFDTFVTLLNPAGEILEQNDDYNGTPQATIVAELPEDGEYTLLAGSFYGQFGGNYRLSVKSASDYQLVYDRALELMQSEDYGEAAEAYSAAIVLMPEDPNAYLGRADALLRQQALLQGESFAGPGSLPTDVRADIVDNYEKAAQLYGANGQGDFASLILEQAEFVRSGQTPEGSLDGAGQ</sequence>